<evidence type="ECO:0000313" key="1">
    <source>
        <dbReference type="EMBL" id="PIA39197.1"/>
    </source>
</evidence>
<keyword evidence="2" id="KW-1185">Reference proteome</keyword>
<sequence length="67" mass="7325">MIVTSRPTFTGESMASLWNIYNNYISTSWPVDSVVCISFNALPSSSSRVLLEERICSPTGTPILGAR</sequence>
<protein>
    <submittedName>
        <fullName evidence="1">Uncharacterized protein</fullName>
    </submittedName>
</protein>
<gene>
    <name evidence="1" type="ORF">AQUCO_02700406v1</name>
</gene>
<organism evidence="1 2">
    <name type="scientific">Aquilegia coerulea</name>
    <name type="common">Rocky mountain columbine</name>
    <dbReference type="NCBI Taxonomy" id="218851"/>
    <lineage>
        <taxon>Eukaryota</taxon>
        <taxon>Viridiplantae</taxon>
        <taxon>Streptophyta</taxon>
        <taxon>Embryophyta</taxon>
        <taxon>Tracheophyta</taxon>
        <taxon>Spermatophyta</taxon>
        <taxon>Magnoliopsida</taxon>
        <taxon>Ranunculales</taxon>
        <taxon>Ranunculaceae</taxon>
        <taxon>Thalictroideae</taxon>
        <taxon>Aquilegia</taxon>
    </lineage>
</organism>
<proteinExistence type="predicted"/>
<dbReference type="AlphaFoldDB" id="A0A2G5D7L9"/>
<dbReference type="Proteomes" id="UP000230069">
    <property type="component" value="Unassembled WGS sequence"/>
</dbReference>
<dbReference type="EMBL" id="KZ305044">
    <property type="protein sequence ID" value="PIA39197.1"/>
    <property type="molecule type" value="Genomic_DNA"/>
</dbReference>
<accession>A0A2G5D7L9</accession>
<dbReference type="InParanoid" id="A0A2G5D7L9"/>
<name>A0A2G5D7L9_AQUCA</name>
<evidence type="ECO:0000313" key="2">
    <source>
        <dbReference type="Proteomes" id="UP000230069"/>
    </source>
</evidence>
<reference evidence="1 2" key="1">
    <citation type="submission" date="2017-09" db="EMBL/GenBank/DDBJ databases">
        <title>WGS assembly of Aquilegia coerulea Goldsmith.</title>
        <authorList>
            <person name="Hodges S."/>
            <person name="Kramer E."/>
            <person name="Nordborg M."/>
            <person name="Tomkins J."/>
            <person name="Borevitz J."/>
            <person name="Derieg N."/>
            <person name="Yan J."/>
            <person name="Mihaltcheva S."/>
            <person name="Hayes R.D."/>
            <person name="Rokhsar D."/>
        </authorList>
    </citation>
    <scope>NUCLEOTIDE SEQUENCE [LARGE SCALE GENOMIC DNA]</scope>
    <source>
        <strain evidence="2">cv. Goldsmith</strain>
    </source>
</reference>